<feature type="transmembrane region" description="Helical" evidence="9">
    <location>
        <begin position="245"/>
        <end position="262"/>
    </location>
</feature>
<feature type="transmembrane region" description="Helical" evidence="9">
    <location>
        <begin position="311"/>
        <end position="330"/>
    </location>
</feature>
<dbReference type="InterPro" id="IPR020846">
    <property type="entry name" value="MFS_dom"/>
</dbReference>
<protein>
    <submittedName>
        <fullName evidence="11">MFS transporter</fullName>
    </submittedName>
</protein>
<feature type="transmembrane region" description="Helical" evidence="9">
    <location>
        <begin position="31"/>
        <end position="49"/>
    </location>
</feature>
<evidence type="ECO:0000256" key="4">
    <source>
        <dbReference type="ARBA" id="ARBA00022475"/>
    </source>
</evidence>
<comment type="similarity">
    <text evidence="2">Belongs to the major facilitator superfamily. Metabolite:H+ Symporter (MHS) family (TC 2.A.1.6) family.</text>
</comment>
<keyword evidence="6" id="KW-0769">Symport</keyword>
<evidence type="ECO:0000256" key="5">
    <source>
        <dbReference type="ARBA" id="ARBA00022692"/>
    </source>
</evidence>
<comment type="caution">
    <text evidence="11">The sequence shown here is derived from an EMBL/GenBank/DDBJ whole genome shotgun (WGS) entry which is preliminary data.</text>
</comment>
<dbReference type="PROSITE" id="PS00217">
    <property type="entry name" value="SUGAR_TRANSPORT_2"/>
    <property type="match status" value="1"/>
</dbReference>
<evidence type="ECO:0000256" key="6">
    <source>
        <dbReference type="ARBA" id="ARBA00022847"/>
    </source>
</evidence>
<dbReference type="PROSITE" id="PS50850">
    <property type="entry name" value="MFS"/>
    <property type="match status" value="1"/>
</dbReference>
<reference evidence="11 12" key="1">
    <citation type="submission" date="2023-10" db="EMBL/GenBank/DDBJ databases">
        <title>Development of a sustainable strategy for remediation of hydrocarbon-contaminated territories based on the waste exchange concept.</title>
        <authorList>
            <person name="Krivoruchko A."/>
        </authorList>
    </citation>
    <scope>NUCLEOTIDE SEQUENCE [LARGE SCALE GENOMIC DNA]</scope>
    <source>
        <strain evidence="11 12">IEGM 1323</strain>
    </source>
</reference>
<dbReference type="PANTHER" id="PTHR43528:SF1">
    <property type="entry name" value="ALPHA-KETOGLUTARATE PERMEASE"/>
    <property type="match status" value="1"/>
</dbReference>
<gene>
    <name evidence="11" type="ORF">R3P96_21740</name>
</gene>
<evidence type="ECO:0000313" key="11">
    <source>
        <dbReference type="EMBL" id="MDV6263969.1"/>
    </source>
</evidence>
<evidence type="ECO:0000256" key="9">
    <source>
        <dbReference type="SAM" id="Phobius"/>
    </source>
</evidence>
<feature type="transmembrane region" description="Helical" evidence="9">
    <location>
        <begin position="92"/>
        <end position="112"/>
    </location>
</feature>
<dbReference type="Proteomes" id="UP001185755">
    <property type="component" value="Unassembled WGS sequence"/>
</dbReference>
<dbReference type="InterPro" id="IPR011701">
    <property type="entry name" value="MFS"/>
</dbReference>
<feature type="transmembrane region" description="Helical" evidence="9">
    <location>
        <begin position="191"/>
        <end position="210"/>
    </location>
</feature>
<feature type="transmembrane region" description="Helical" evidence="9">
    <location>
        <begin position="376"/>
        <end position="397"/>
    </location>
</feature>
<evidence type="ECO:0000256" key="1">
    <source>
        <dbReference type="ARBA" id="ARBA00004651"/>
    </source>
</evidence>
<comment type="subcellular location">
    <subcellularLocation>
        <location evidence="1">Cell membrane</location>
        <topology evidence="1">Multi-pass membrane protein</topology>
    </subcellularLocation>
</comment>
<dbReference type="InterPro" id="IPR036259">
    <property type="entry name" value="MFS_trans_sf"/>
</dbReference>
<dbReference type="SUPFAM" id="SSF103473">
    <property type="entry name" value="MFS general substrate transporter"/>
    <property type="match status" value="1"/>
</dbReference>
<feature type="transmembrane region" description="Helical" evidence="9">
    <location>
        <begin position="336"/>
        <end position="364"/>
    </location>
</feature>
<feature type="transmembrane region" description="Helical" evidence="9">
    <location>
        <begin position="403"/>
        <end position="423"/>
    </location>
</feature>
<keyword evidence="8 9" id="KW-0472">Membrane</keyword>
<keyword evidence="5 9" id="KW-0812">Transmembrane</keyword>
<sequence>MTSTESQGPTPSPASSRKSSIAGAVGNFIEWFDYSIYGFMAVTISAVFFDKSNPTAALLATFGVFALPVITRPLGGIVFARFGDRIGRKRTLAIVLILMSLSSASIGMIPSYDSIGVLAPVLLVIARIVQGFSAGGEYAGGAALIAESAPASRRGYLVSWMPSSTGMGLLAGSVFSFALAQALPPEQLADWGWRIGFLLALPLGLIGLYIRLRLEETVAFQQLVEDDNVASSPLRETIREHGRNVLRVTGIALGQTVCYYVVLVYTPTFLRTELDYTPSDSLITTSIAIAAYVLTIPLAGNISDRIGRKPLMFIGSIGMLVIIFPTFFLIPTSGLALIAVLQVAVGGIALGLYTGPLVCTWVELFPTRVRYSGVSLGFNLAVIASVSSPFILTWLIDVTGSDLMPAVYVFIAVAISLATLFTLPETAPAKGAVDLITPTDAATSTGDVSPGARA</sequence>
<evidence type="ECO:0000256" key="8">
    <source>
        <dbReference type="ARBA" id="ARBA00023136"/>
    </source>
</evidence>
<dbReference type="Pfam" id="PF07690">
    <property type="entry name" value="MFS_1"/>
    <property type="match status" value="1"/>
</dbReference>
<proteinExistence type="inferred from homology"/>
<dbReference type="Gene3D" id="1.20.1250.20">
    <property type="entry name" value="MFS general substrate transporter like domains"/>
    <property type="match status" value="2"/>
</dbReference>
<dbReference type="PANTHER" id="PTHR43528">
    <property type="entry name" value="ALPHA-KETOGLUTARATE PERMEASE"/>
    <property type="match status" value="1"/>
</dbReference>
<feature type="transmembrane region" description="Helical" evidence="9">
    <location>
        <begin position="118"/>
        <end position="145"/>
    </location>
</feature>
<dbReference type="PROSITE" id="PS00216">
    <property type="entry name" value="SUGAR_TRANSPORT_1"/>
    <property type="match status" value="1"/>
</dbReference>
<feature type="transmembrane region" description="Helical" evidence="9">
    <location>
        <begin position="157"/>
        <end position="179"/>
    </location>
</feature>
<dbReference type="EMBL" id="JAWLJX010000009">
    <property type="protein sequence ID" value="MDV6263969.1"/>
    <property type="molecule type" value="Genomic_DNA"/>
</dbReference>
<evidence type="ECO:0000313" key="12">
    <source>
        <dbReference type="Proteomes" id="UP001185755"/>
    </source>
</evidence>
<feature type="transmembrane region" description="Helical" evidence="9">
    <location>
        <begin position="282"/>
        <end position="299"/>
    </location>
</feature>
<dbReference type="InterPro" id="IPR051084">
    <property type="entry name" value="H+-coupled_symporters"/>
</dbReference>
<keyword evidence="3" id="KW-0813">Transport</keyword>
<keyword evidence="4" id="KW-1003">Cell membrane</keyword>
<dbReference type="InterPro" id="IPR005829">
    <property type="entry name" value="Sugar_transporter_CS"/>
</dbReference>
<evidence type="ECO:0000256" key="2">
    <source>
        <dbReference type="ARBA" id="ARBA00008240"/>
    </source>
</evidence>
<evidence type="ECO:0000256" key="3">
    <source>
        <dbReference type="ARBA" id="ARBA00022448"/>
    </source>
</evidence>
<keyword evidence="7 9" id="KW-1133">Transmembrane helix</keyword>
<feature type="transmembrane region" description="Helical" evidence="9">
    <location>
        <begin position="55"/>
        <end position="80"/>
    </location>
</feature>
<evidence type="ECO:0000259" key="10">
    <source>
        <dbReference type="PROSITE" id="PS50850"/>
    </source>
</evidence>
<name>A0ABU4BIA8_9NOCA</name>
<keyword evidence="12" id="KW-1185">Reference proteome</keyword>
<accession>A0ABU4BIA8</accession>
<dbReference type="RefSeq" id="WP_317566091.1">
    <property type="nucleotide sequence ID" value="NZ_JAWLJX010000009.1"/>
</dbReference>
<organism evidence="11 12">
    <name type="scientific">Rhodococcoides yunnanense</name>
    <dbReference type="NCBI Taxonomy" id="278209"/>
    <lineage>
        <taxon>Bacteria</taxon>
        <taxon>Bacillati</taxon>
        <taxon>Actinomycetota</taxon>
        <taxon>Actinomycetes</taxon>
        <taxon>Mycobacteriales</taxon>
        <taxon>Nocardiaceae</taxon>
        <taxon>Rhodococcoides</taxon>
    </lineage>
</organism>
<feature type="domain" description="Major facilitator superfamily (MFS) profile" evidence="10">
    <location>
        <begin position="19"/>
        <end position="427"/>
    </location>
</feature>
<evidence type="ECO:0000256" key="7">
    <source>
        <dbReference type="ARBA" id="ARBA00022989"/>
    </source>
</evidence>